<sequence length="114" mass="12630">MLLPPLCLLGLSLVSPGVINEETDNDSGCFFGEVCVRNHLESVEQSNLDWRLISGAPVMTSSITIEDLTYLFIKEENRNSHKLPVFLEVKGIPEAEEAISYALATTTKTERFEG</sequence>
<feature type="signal peptide" evidence="1">
    <location>
        <begin position="1"/>
        <end position="20"/>
    </location>
</feature>
<evidence type="ECO:0000313" key="2">
    <source>
        <dbReference type="EMBL" id="KAF3530131.1"/>
    </source>
</evidence>
<dbReference type="EMBL" id="QGKV02001507">
    <property type="protein sequence ID" value="KAF3530131.1"/>
    <property type="molecule type" value="Genomic_DNA"/>
</dbReference>
<keyword evidence="3" id="KW-1185">Reference proteome</keyword>
<organism evidence="2 3">
    <name type="scientific">Brassica cretica</name>
    <name type="common">Mustard</name>
    <dbReference type="NCBI Taxonomy" id="69181"/>
    <lineage>
        <taxon>Eukaryota</taxon>
        <taxon>Viridiplantae</taxon>
        <taxon>Streptophyta</taxon>
        <taxon>Embryophyta</taxon>
        <taxon>Tracheophyta</taxon>
        <taxon>Spermatophyta</taxon>
        <taxon>Magnoliopsida</taxon>
        <taxon>eudicotyledons</taxon>
        <taxon>Gunneridae</taxon>
        <taxon>Pentapetalae</taxon>
        <taxon>rosids</taxon>
        <taxon>malvids</taxon>
        <taxon>Brassicales</taxon>
        <taxon>Brassicaceae</taxon>
        <taxon>Brassiceae</taxon>
        <taxon>Brassica</taxon>
    </lineage>
</organism>
<evidence type="ECO:0000313" key="3">
    <source>
        <dbReference type="Proteomes" id="UP000266723"/>
    </source>
</evidence>
<reference evidence="2 3" key="1">
    <citation type="journal article" date="2020" name="BMC Genomics">
        <title>Intraspecific diversification of the crop wild relative Brassica cretica Lam. using demographic model selection.</title>
        <authorList>
            <person name="Kioukis A."/>
            <person name="Michalopoulou V.A."/>
            <person name="Briers L."/>
            <person name="Pirintsos S."/>
            <person name="Studholme D.J."/>
            <person name="Pavlidis P."/>
            <person name="Sarris P.F."/>
        </authorList>
    </citation>
    <scope>NUCLEOTIDE SEQUENCE [LARGE SCALE GENOMIC DNA]</scope>
    <source>
        <strain evidence="3">cv. PFS-1207/04</strain>
    </source>
</reference>
<protein>
    <submittedName>
        <fullName evidence="2">Uncharacterized protein</fullName>
    </submittedName>
</protein>
<feature type="chain" id="PRO_5045435634" evidence="1">
    <location>
        <begin position="21"/>
        <end position="114"/>
    </location>
</feature>
<comment type="caution">
    <text evidence="2">The sequence shown here is derived from an EMBL/GenBank/DDBJ whole genome shotgun (WGS) entry which is preliminary data.</text>
</comment>
<name>A0ABQ7BDR3_BRACR</name>
<dbReference type="Proteomes" id="UP000266723">
    <property type="component" value="Unassembled WGS sequence"/>
</dbReference>
<keyword evidence="1" id="KW-0732">Signal</keyword>
<accession>A0ABQ7BDR3</accession>
<proteinExistence type="predicted"/>
<gene>
    <name evidence="2" type="ORF">DY000_02036640</name>
</gene>
<evidence type="ECO:0000256" key="1">
    <source>
        <dbReference type="SAM" id="SignalP"/>
    </source>
</evidence>